<dbReference type="Pfam" id="PF00106">
    <property type="entry name" value="adh_short"/>
    <property type="match status" value="1"/>
</dbReference>
<feature type="non-terminal residue" evidence="1">
    <location>
        <position position="93"/>
    </location>
</feature>
<dbReference type="PANTHER" id="PTHR42820">
    <property type="entry name" value="SHORT-CHAIN DEHYDROGENASE REDUCTASE"/>
    <property type="match status" value="1"/>
</dbReference>
<protein>
    <recommendedName>
        <fullName evidence="2">SDR family NAD(P)-dependent oxidoreductase</fullName>
    </recommendedName>
</protein>
<name>X1Q9H9_9ZZZZ</name>
<dbReference type="EMBL" id="BARV01030315">
    <property type="protein sequence ID" value="GAI39929.1"/>
    <property type="molecule type" value="Genomic_DNA"/>
</dbReference>
<comment type="caution">
    <text evidence="1">The sequence shown here is derived from an EMBL/GenBank/DDBJ whole genome shotgun (WGS) entry which is preliminary data.</text>
</comment>
<dbReference type="PRINTS" id="PR00081">
    <property type="entry name" value="GDHRDH"/>
</dbReference>
<dbReference type="Gene3D" id="3.40.50.720">
    <property type="entry name" value="NAD(P)-binding Rossmann-like Domain"/>
    <property type="match status" value="1"/>
</dbReference>
<dbReference type="AlphaFoldDB" id="X1Q9H9"/>
<organism evidence="1">
    <name type="scientific">marine sediment metagenome</name>
    <dbReference type="NCBI Taxonomy" id="412755"/>
    <lineage>
        <taxon>unclassified sequences</taxon>
        <taxon>metagenomes</taxon>
        <taxon>ecological metagenomes</taxon>
    </lineage>
</organism>
<sequence length="93" mass="9924">MRLKDKVAIITGGASGIGRETCRLFAREGAKIMIADLIIEEANKVANELKAQGHQAIAKKVDVTSLDEANRLAKFTLDKFGQIDILANIAGGS</sequence>
<proteinExistence type="predicted"/>
<gene>
    <name evidence="1" type="ORF">S06H3_48167</name>
</gene>
<accession>X1Q9H9</accession>
<dbReference type="SUPFAM" id="SSF51735">
    <property type="entry name" value="NAD(P)-binding Rossmann-fold domains"/>
    <property type="match status" value="1"/>
</dbReference>
<evidence type="ECO:0000313" key="1">
    <source>
        <dbReference type="EMBL" id="GAI39929.1"/>
    </source>
</evidence>
<reference evidence="1" key="1">
    <citation type="journal article" date="2014" name="Front. Microbiol.">
        <title>High frequency of phylogenetically diverse reductive dehalogenase-homologous genes in deep subseafloor sedimentary metagenomes.</title>
        <authorList>
            <person name="Kawai M."/>
            <person name="Futagami T."/>
            <person name="Toyoda A."/>
            <person name="Takaki Y."/>
            <person name="Nishi S."/>
            <person name="Hori S."/>
            <person name="Arai W."/>
            <person name="Tsubouchi T."/>
            <person name="Morono Y."/>
            <person name="Uchiyama I."/>
            <person name="Ito T."/>
            <person name="Fujiyama A."/>
            <person name="Inagaki F."/>
            <person name="Takami H."/>
        </authorList>
    </citation>
    <scope>NUCLEOTIDE SEQUENCE</scope>
    <source>
        <strain evidence="1">Expedition CK06-06</strain>
    </source>
</reference>
<dbReference type="InterPro" id="IPR036291">
    <property type="entry name" value="NAD(P)-bd_dom_sf"/>
</dbReference>
<dbReference type="PANTHER" id="PTHR42820:SF1">
    <property type="entry name" value="SHORT-CHAIN DEHYDROGENASE_REDUCTASE FAMILY PROTEIN"/>
    <property type="match status" value="1"/>
</dbReference>
<dbReference type="InterPro" id="IPR002347">
    <property type="entry name" value="SDR_fam"/>
</dbReference>
<evidence type="ECO:0008006" key="2">
    <source>
        <dbReference type="Google" id="ProtNLM"/>
    </source>
</evidence>